<protein>
    <submittedName>
        <fullName evidence="2">LysR substrate-binding domain-containing protein</fullName>
    </submittedName>
</protein>
<gene>
    <name evidence="2" type="ORF">R8Z52_11285</name>
</gene>
<organism evidence="2 3">
    <name type="scientific">Vibrio porteresiae DSM 19223</name>
    <dbReference type="NCBI Taxonomy" id="1123496"/>
    <lineage>
        <taxon>Bacteria</taxon>
        <taxon>Pseudomonadati</taxon>
        <taxon>Pseudomonadota</taxon>
        <taxon>Gammaproteobacteria</taxon>
        <taxon>Vibrionales</taxon>
        <taxon>Vibrionaceae</taxon>
        <taxon>Vibrio</taxon>
    </lineage>
</organism>
<dbReference type="Pfam" id="PF03466">
    <property type="entry name" value="LysR_substrate"/>
    <property type="match status" value="1"/>
</dbReference>
<feature type="domain" description="LysR substrate-binding" evidence="1">
    <location>
        <begin position="16"/>
        <end position="92"/>
    </location>
</feature>
<evidence type="ECO:0000313" key="3">
    <source>
        <dbReference type="Proteomes" id="UP001304071"/>
    </source>
</evidence>
<dbReference type="SUPFAM" id="SSF53850">
    <property type="entry name" value="Periplasmic binding protein-like II"/>
    <property type="match status" value="1"/>
</dbReference>
<dbReference type="EMBL" id="CP138203">
    <property type="protein sequence ID" value="WPC72710.1"/>
    <property type="molecule type" value="Genomic_DNA"/>
</dbReference>
<dbReference type="RefSeq" id="WP_318757079.1">
    <property type="nucleotide sequence ID" value="NZ_CP138203.1"/>
</dbReference>
<evidence type="ECO:0000313" key="2">
    <source>
        <dbReference type="EMBL" id="WPC72710.1"/>
    </source>
</evidence>
<dbReference type="Gene3D" id="3.40.190.10">
    <property type="entry name" value="Periplasmic binding protein-like II"/>
    <property type="match status" value="2"/>
</dbReference>
<name>A0ABZ0QAW5_9VIBR</name>
<reference evidence="2 3" key="1">
    <citation type="submission" date="2023-11" db="EMBL/GenBank/DDBJ databases">
        <title>Plant-associative lifestyle of Vibrio porteresiae and its evolutionary dynamics.</title>
        <authorList>
            <person name="Rameshkumar N."/>
            <person name="Kirti K."/>
        </authorList>
    </citation>
    <scope>NUCLEOTIDE SEQUENCE [LARGE SCALE GENOMIC DNA]</scope>
    <source>
        <strain evidence="2 3">MSSRF30</strain>
    </source>
</reference>
<keyword evidence="3" id="KW-1185">Reference proteome</keyword>
<sequence>MEHQSDYLLKDIDVLQNNYIINHCDMTMCAAEADMGMTMARYTLVKEILNEGTLIAPFERVKSRRGYDLICPLEHESRPKTRAFIEWLNDHVKKEQ</sequence>
<dbReference type="InterPro" id="IPR005119">
    <property type="entry name" value="LysR_subst-bd"/>
</dbReference>
<evidence type="ECO:0000259" key="1">
    <source>
        <dbReference type="Pfam" id="PF03466"/>
    </source>
</evidence>
<accession>A0ABZ0QAW5</accession>
<dbReference type="Proteomes" id="UP001304071">
    <property type="component" value="Chromosome 1"/>
</dbReference>
<proteinExistence type="predicted"/>